<accession>A0ACC2UY14</accession>
<name>A0ACC2UY14_9TREE</name>
<sequence>MSDEPLPPTLQNVLDQKTLKWIFCGGKGGVGKTTTSCSLAIQLASSTDPAHNLSDAFSQKFGKEATKVNGFDNLFAMEIDPNGSLQEMIEQSDASAQGGMGSMMQDLAFAIPGVDEAMGFAEIMKHVKSMQFSCIVFDTAPTGHTLRFLSFPSVLEKALGKLSTLGGRFGPMIQQMTGMLGGNPQEDMFAKLESMREVITEVNTQFKDAELTQYGIDTHNIVVNQLLFPKKGSNCEQCSVRHKMQQKYLQEAYELYEDGFHIVKLPLLTEEVRGVEKLKEFSKNAFAVRECKVLDDADTAGVGGKEVSVLGRALAVLLTLEGREIVVECVNEGFRITYPPADTPRTYDTLDSLLLNTSQGAMRAVNEQLAGKLAGLVQLREGDDRRRDVWEEAE</sequence>
<evidence type="ECO:0000313" key="1">
    <source>
        <dbReference type="EMBL" id="KAJ9091760.1"/>
    </source>
</evidence>
<comment type="caution">
    <text evidence="1">The sequence shown here is derived from an EMBL/GenBank/DDBJ whole genome shotgun (WGS) entry which is preliminary data.</text>
</comment>
<protein>
    <submittedName>
        <fullName evidence="1">Golgi to ER traffic- protein</fullName>
    </submittedName>
</protein>
<evidence type="ECO:0000313" key="2">
    <source>
        <dbReference type="Proteomes" id="UP001241377"/>
    </source>
</evidence>
<dbReference type="Proteomes" id="UP001241377">
    <property type="component" value="Unassembled WGS sequence"/>
</dbReference>
<proteinExistence type="predicted"/>
<organism evidence="1 2">
    <name type="scientific">Naganishia cerealis</name>
    <dbReference type="NCBI Taxonomy" id="610337"/>
    <lineage>
        <taxon>Eukaryota</taxon>
        <taxon>Fungi</taxon>
        <taxon>Dikarya</taxon>
        <taxon>Basidiomycota</taxon>
        <taxon>Agaricomycotina</taxon>
        <taxon>Tremellomycetes</taxon>
        <taxon>Filobasidiales</taxon>
        <taxon>Filobasidiaceae</taxon>
        <taxon>Naganishia</taxon>
    </lineage>
</organism>
<reference evidence="1" key="1">
    <citation type="submission" date="2023-04" db="EMBL/GenBank/DDBJ databases">
        <title>Draft Genome sequencing of Naganishia species isolated from polar environments using Oxford Nanopore Technology.</title>
        <authorList>
            <person name="Leo P."/>
            <person name="Venkateswaran K."/>
        </authorList>
    </citation>
    <scope>NUCLEOTIDE SEQUENCE</scope>
    <source>
        <strain evidence="1">MNA-CCFEE 5261</strain>
    </source>
</reference>
<keyword evidence="2" id="KW-1185">Reference proteome</keyword>
<dbReference type="EMBL" id="JASBWR010000144">
    <property type="protein sequence ID" value="KAJ9091760.1"/>
    <property type="molecule type" value="Genomic_DNA"/>
</dbReference>
<gene>
    <name evidence="1" type="primary">GET3</name>
    <name evidence="1" type="ORF">QFC19_008970</name>
</gene>